<dbReference type="Proteomes" id="UP001212170">
    <property type="component" value="Unassembled WGS sequence"/>
</dbReference>
<feature type="domain" description="HTH cro/C1-type" evidence="1">
    <location>
        <begin position="6"/>
        <end position="60"/>
    </location>
</feature>
<keyword evidence="3" id="KW-1185">Reference proteome</keyword>
<evidence type="ECO:0000313" key="2">
    <source>
        <dbReference type="EMBL" id="MDA6071541.1"/>
    </source>
</evidence>
<dbReference type="SMART" id="SM00530">
    <property type="entry name" value="HTH_XRE"/>
    <property type="match status" value="1"/>
</dbReference>
<evidence type="ECO:0000313" key="3">
    <source>
        <dbReference type="Proteomes" id="UP001212170"/>
    </source>
</evidence>
<comment type="caution">
    <text evidence="2">The sequence shown here is derived from an EMBL/GenBank/DDBJ whole genome shotgun (WGS) entry which is preliminary data.</text>
</comment>
<dbReference type="Gene3D" id="1.10.260.40">
    <property type="entry name" value="lambda repressor-like DNA-binding domains"/>
    <property type="match status" value="1"/>
</dbReference>
<dbReference type="SUPFAM" id="SSF47413">
    <property type="entry name" value="lambda repressor-like DNA-binding domains"/>
    <property type="match status" value="1"/>
</dbReference>
<name>A0ABT4WG58_9FLAO</name>
<dbReference type="RefSeq" id="WP_271337339.1">
    <property type="nucleotide sequence ID" value="NZ_JAMZNK010000036.1"/>
</dbReference>
<sequence length="66" mass="7735">MVGLKIKEIRERNKLSREYVAIQMEMSLSQYSKIETENVDLKLSKLDKLVKIIGAKKSELFTLDYK</sequence>
<gene>
    <name evidence="2" type="ORF">NJT12_18120</name>
</gene>
<dbReference type="EMBL" id="JAMZNK010000036">
    <property type="protein sequence ID" value="MDA6071541.1"/>
    <property type="molecule type" value="Genomic_DNA"/>
</dbReference>
<evidence type="ECO:0000259" key="1">
    <source>
        <dbReference type="PROSITE" id="PS50943"/>
    </source>
</evidence>
<organism evidence="2 3">
    <name type="scientific">Flavobacterium azizsancarii</name>
    <dbReference type="NCBI Taxonomy" id="2961580"/>
    <lineage>
        <taxon>Bacteria</taxon>
        <taxon>Pseudomonadati</taxon>
        <taxon>Bacteroidota</taxon>
        <taxon>Flavobacteriia</taxon>
        <taxon>Flavobacteriales</taxon>
        <taxon>Flavobacteriaceae</taxon>
        <taxon>Flavobacterium</taxon>
    </lineage>
</organism>
<dbReference type="CDD" id="cd00093">
    <property type="entry name" value="HTH_XRE"/>
    <property type="match status" value="1"/>
</dbReference>
<dbReference type="InterPro" id="IPR010982">
    <property type="entry name" value="Lambda_DNA-bd_dom_sf"/>
</dbReference>
<protein>
    <submittedName>
        <fullName evidence="2">Helix-turn-helix domain-containing protein</fullName>
    </submittedName>
</protein>
<reference evidence="2 3" key="1">
    <citation type="journal article" date="2023" name="Chemosphere">
        <title>Whole genome analysis of Flavobacterium aziz-sancarii sp. nov., isolated from Ardley Island (Antarctica), revealed a rich resistome and bioremediation potential.</title>
        <authorList>
            <person name="Otur C."/>
            <person name="Okay S."/>
            <person name="Kurt-Kizildogan A."/>
        </authorList>
    </citation>
    <scope>NUCLEOTIDE SEQUENCE [LARGE SCALE GENOMIC DNA]</scope>
    <source>
        <strain evidence="2 3">AC</strain>
    </source>
</reference>
<dbReference type="Pfam" id="PF01381">
    <property type="entry name" value="HTH_3"/>
    <property type="match status" value="1"/>
</dbReference>
<proteinExistence type="predicted"/>
<dbReference type="PROSITE" id="PS50943">
    <property type="entry name" value="HTH_CROC1"/>
    <property type="match status" value="1"/>
</dbReference>
<accession>A0ABT4WG58</accession>
<dbReference type="InterPro" id="IPR001387">
    <property type="entry name" value="Cro/C1-type_HTH"/>
</dbReference>